<dbReference type="SUPFAM" id="SSF56300">
    <property type="entry name" value="Metallo-dependent phosphatases"/>
    <property type="match status" value="1"/>
</dbReference>
<dbReference type="Gene3D" id="3.60.21.10">
    <property type="match status" value="1"/>
</dbReference>
<sequence>MNKTWITADIHFDHTNILKFCAKSRPFYDVEEMNDTIIKNWNGMVAVNDIVYILGDVAFCNAEKAVRLIKRLNGRKILVKGNHDTKLLRDDNFRACFDQIEDYLEIGYNGSRLVMFHFPIWEWDRMHHGAVHFHGHCHGRKTGIPGRIFDVAMDANDCLPHSMDDAIAKAMRFPVRDR</sequence>
<accession>A0A6J5T9E0</accession>
<dbReference type="GO" id="GO:0016787">
    <property type="term" value="F:hydrolase activity"/>
    <property type="evidence" value="ECO:0007669"/>
    <property type="project" value="UniProtKB-KW"/>
</dbReference>
<name>A0A6J5T9E0_9CAUD</name>
<dbReference type="EMBL" id="LR797824">
    <property type="protein sequence ID" value="CAB4241558.1"/>
    <property type="molecule type" value="Genomic_DNA"/>
</dbReference>
<protein>
    <submittedName>
        <fullName evidence="1">COG4186 Predicted phosphoesterase or phosphohydrolase</fullName>
    </submittedName>
</protein>
<evidence type="ECO:0000313" key="1">
    <source>
        <dbReference type="EMBL" id="CAB4241558.1"/>
    </source>
</evidence>
<reference evidence="1" key="1">
    <citation type="submission" date="2020-05" db="EMBL/GenBank/DDBJ databases">
        <authorList>
            <person name="Chiriac C."/>
            <person name="Salcher M."/>
            <person name="Ghai R."/>
            <person name="Kavagutti S V."/>
        </authorList>
    </citation>
    <scope>NUCLEOTIDE SEQUENCE</scope>
</reference>
<proteinExistence type="predicted"/>
<keyword evidence="1" id="KW-0378">Hydrolase</keyword>
<dbReference type="InterPro" id="IPR029052">
    <property type="entry name" value="Metallo-depent_PP-like"/>
</dbReference>
<gene>
    <name evidence="1" type="ORF">UFOVP71_96</name>
</gene>
<organism evidence="1">
    <name type="scientific">uncultured Caudovirales phage</name>
    <dbReference type="NCBI Taxonomy" id="2100421"/>
    <lineage>
        <taxon>Viruses</taxon>
        <taxon>Duplodnaviria</taxon>
        <taxon>Heunggongvirae</taxon>
        <taxon>Uroviricota</taxon>
        <taxon>Caudoviricetes</taxon>
        <taxon>Peduoviridae</taxon>
        <taxon>Maltschvirus</taxon>
        <taxon>Maltschvirus maltsch</taxon>
    </lineage>
</organism>